<dbReference type="Proteomes" id="UP001236369">
    <property type="component" value="Unassembled WGS sequence"/>
</dbReference>
<reference evidence="2 3" key="1">
    <citation type="submission" date="2023-07" db="EMBL/GenBank/DDBJ databases">
        <title>Genomic Encyclopedia of Type Strains, Phase IV (KMG-IV): sequencing the most valuable type-strain genomes for metagenomic binning, comparative biology and taxonomic classification.</title>
        <authorList>
            <person name="Goeker M."/>
        </authorList>
    </citation>
    <scope>NUCLEOTIDE SEQUENCE [LARGE SCALE GENOMIC DNA]</scope>
    <source>
        <strain evidence="2 3">DSM 19562</strain>
    </source>
</reference>
<evidence type="ECO:0000313" key="2">
    <source>
        <dbReference type="EMBL" id="MDQ0443440.1"/>
    </source>
</evidence>
<feature type="chain" id="PRO_5045762920" description="3',5'-cyclic-nucleotide phosphodiesterase" evidence="1">
    <location>
        <begin position="24"/>
        <end position="80"/>
    </location>
</feature>
<protein>
    <recommendedName>
        <fullName evidence="4">3',5'-cyclic-nucleotide phosphodiesterase</fullName>
    </recommendedName>
</protein>
<gene>
    <name evidence="2" type="ORF">QO016_002943</name>
</gene>
<evidence type="ECO:0000313" key="3">
    <source>
        <dbReference type="Proteomes" id="UP001236369"/>
    </source>
</evidence>
<keyword evidence="3" id="KW-1185">Reference proteome</keyword>
<dbReference type="RefSeq" id="WP_238249475.1">
    <property type="nucleotide sequence ID" value="NZ_BPQX01000031.1"/>
</dbReference>
<evidence type="ECO:0000256" key="1">
    <source>
        <dbReference type="SAM" id="SignalP"/>
    </source>
</evidence>
<keyword evidence="1" id="KW-0732">Signal</keyword>
<proteinExistence type="predicted"/>
<name>A0ABU0HP05_9HYPH</name>
<feature type="signal peptide" evidence="1">
    <location>
        <begin position="1"/>
        <end position="23"/>
    </location>
</feature>
<sequence length="80" mass="8624">MRVLRTGLAAAILLTGVLSPAVAQNQPIKSPEDARCRDEARDHVFTAPNPKGLSPYGLGAELYHACMRRLGAEPARGSRR</sequence>
<evidence type="ECO:0008006" key="4">
    <source>
        <dbReference type="Google" id="ProtNLM"/>
    </source>
</evidence>
<accession>A0ABU0HP05</accession>
<dbReference type="EMBL" id="JAUSVV010000006">
    <property type="protein sequence ID" value="MDQ0443440.1"/>
    <property type="molecule type" value="Genomic_DNA"/>
</dbReference>
<comment type="caution">
    <text evidence="2">The sequence shown here is derived from an EMBL/GenBank/DDBJ whole genome shotgun (WGS) entry which is preliminary data.</text>
</comment>
<organism evidence="2 3">
    <name type="scientific">Methylobacterium persicinum</name>
    <dbReference type="NCBI Taxonomy" id="374426"/>
    <lineage>
        <taxon>Bacteria</taxon>
        <taxon>Pseudomonadati</taxon>
        <taxon>Pseudomonadota</taxon>
        <taxon>Alphaproteobacteria</taxon>
        <taxon>Hyphomicrobiales</taxon>
        <taxon>Methylobacteriaceae</taxon>
        <taxon>Methylobacterium</taxon>
    </lineage>
</organism>